<organism evidence="1 2">
    <name type="scientific">Caldibacillus debilis</name>
    <dbReference type="NCBI Taxonomy" id="301148"/>
    <lineage>
        <taxon>Bacteria</taxon>
        <taxon>Bacillati</taxon>
        <taxon>Bacillota</taxon>
        <taxon>Bacilli</taxon>
        <taxon>Bacillales</taxon>
        <taxon>Bacillaceae</taxon>
        <taxon>Caldibacillus</taxon>
    </lineage>
</organism>
<reference evidence="1 2" key="1">
    <citation type="submission" date="2016-01" db="EMBL/GenBank/DDBJ databases">
        <title>Draft Genome Sequences of Seven Thermophilic Sporeformers Isolated from Foods.</title>
        <authorList>
            <person name="Berendsen E.M."/>
            <person name="Wells-Bennik M.H."/>
            <person name="Krawcyk A.O."/>
            <person name="De Jong A."/>
            <person name="Holsappel S."/>
            <person name="Eijlander R.T."/>
            <person name="Kuipers O.P."/>
        </authorList>
    </citation>
    <scope>NUCLEOTIDE SEQUENCE [LARGE SCALE GENOMIC DNA]</scope>
    <source>
        <strain evidence="1 2">B4135</strain>
    </source>
</reference>
<evidence type="ECO:0000313" key="1">
    <source>
        <dbReference type="EMBL" id="KYD22677.1"/>
    </source>
</evidence>
<dbReference type="AlphaFoldDB" id="A0A150MDQ2"/>
<dbReference type="Proteomes" id="UP000075683">
    <property type="component" value="Unassembled WGS sequence"/>
</dbReference>
<protein>
    <submittedName>
        <fullName evidence="1">Uncharacterized protein</fullName>
    </submittedName>
</protein>
<proteinExistence type="predicted"/>
<name>A0A150MDQ2_9BACI</name>
<dbReference type="EMBL" id="LQYT01000009">
    <property type="protein sequence ID" value="KYD22677.1"/>
    <property type="molecule type" value="Genomic_DNA"/>
</dbReference>
<gene>
    <name evidence="1" type="ORF">B4135_1160</name>
</gene>
<evidence type="ECO:0000313" key="2">
    <source>
        <dbReference type="Proteomes" id="UP000075683"/>
    </source>
</evidence>
<accession>A0A150MDQ2</accession>
<comment type="caution">
    <text evidence="1">The sequence shown here is derived from an EMBL/GenBank/DDBJ whole genome shotgun (WGS) entry which is preliminary data.</text>
</comment>
<sequence length="42" mass="4776">MPFSRAFSERRPPVFEYFSAGKQTLSITRLFAENDIGGDCHP</sequence>